<organism evidence="2 3">
    <name type="scientific">Pseudonocardia hierapolitana</name>
    <dbReference type="NCBI Taxonomy" id="1128676"/>
    <lineage>
        <taxon>Bacteria</taxon>
        <taxon>Bacillati</taxon>
        <taxon>Actinomycetota</taxon>
        <taxon>Actinomycetes</taxon>
        <taxon>Pseudonocardiales</taxon>
        <taxon>Pseudonocardiaceae</taxon>
        <taxon>Pseudonocardia</taxon>
    </lineage>
</organism>
<gene>
    <name evidence="2" type="ORF">FHX44_11604</name>
</gene>
<reference evidence="2 3" key="1">
    <citation type="submission" date="2019-06" db="EMBL/GenBank/DDBJ databases">
        <title>Sequencing the genomes of 1000 actinobacteria strains.</title>
        <authorList>
            <person name="Klenk H.-P."/>
        </authorList>
    </citation>
    <scope>NUCLEOTIDE SEQUENCE [LARGE SCALE GENOMIC DNA]</scope>
    <source>
        <strain evidence="2 3">DSM 45671</strain>
    </source>
</reference>
<protein>
    <submittedName>
        <fullName evidence="2">Uncharacterized protein</fullName>
    </submittedName>
</protein>
<comment type="caution">
    <text evidence="2">The sequence shown here is derived from an EMBL/GenBank/DDBJ whole genome shotgun (WGS) entry which is preliminary data.</text>
</comment>
<dbReference type="SUPFAM" id="SSF55486">
    <property type="entry name" value="Metalloproteases ('zincins'), catalytic domain"/>
    <property type="match status" value="1"/>
</dbReference>
<name>A0A561SIT6_9PSEU</name>
<dbReference type="Proteomes" id="UP000321261">
    <property type="component" value="Unassembled WGS sequence"/>
</dbReference>
<evidence type="ECO:0000313" key="2">
    <source>
        <dbReference type="EMBL" id="TWF74722.1"/>
    </source>
</evidence>
<feature type="compositionally biased region" description="Polar residues" evidence="1">
    <location>
        <begin position="1"/>
        <end position="16"/>
    </location>
</feature>
<sequence length="703" mass="75055">MSRTIPSSTVVDTTPTIEPADLAGPELPRIDAIEALLAAANGVAPPLVAPASPLQAFKILRQGCYLLTFRPLPPTLPLPGLQYAGTMRVEHGTGAHGSGDLYLRGSTRPDPRGGVPSFPLADYRYYLMAKTFSPVAHRTLTFTFERHLFDHVTRTWSNQGEFTAQMVWVPAPPAFPDAGQFLVGLVTDPMGIVTGSLSMGWVADELRRMTIEIDRVAVSEPPTGDSTGTETWSSVFARSKWRADVAASNTNLTQPSGDSWSDAELHAQLLASRDQNDLNAEWRYMILAVRRLDSTERGIMFDAFATDSNNVPREGAALSSHWVIPNDPQWGTTAGQRFGTQADPYFRTAVHELGHALNLIHEESEGIAGTTFMTTTPTIVAAGTATQPFPTNITWDFHPTNKHRIKHWPDIYVRPGGLPFASAHTTTPLATADAVADRDDIRVDVIPVRSSFPIGAPVRVEVRVTNIGIDPLPFPTRLRYEGGHIEGTVTAPGGAPRPFRSIVRCLDDGADGYLDPGESRVAGLTLLRGPDGPLFATSGSHAVDVAVLFTGHDGLPARARGSAAVWVDHAARADHAEAAARVLASPDLSVVVALGGGDHLDDGVSALSDALADSTLHPHYEVTEALRTGRPFQDRAALTADAADVVTADVVATGDEIAAVARALARRRSGAADAVRTAMRSLRAAAAGTADARDVTDRIDGSR</sequence>
<dbReference type="AlphaFoldDB" id="A0A561SIT6"/>
<dbReference type="RefSeq" id="WP_147254048.1">
    <property type="nucleotide sequence ID" value="NZ_VIWU01000001.1"/>
</dbReference>
<keyword evidence="3" id="KW-1185">Reference proteome</keyword>
<dbReference type="Gene3D" id="3.40.390.10">
    <property type="entry name" value="Collagenase (Catalytic Domain)"/>
    <property type="match status" value="1"/>
</dbReference>
<dbReference type="OrthoDB" id="6624031at2"/>
<accession>A0A561SIT6</accession>
<evidence type="ECO:0000313" key="3">
    <source>
        <dbReference type="Proteomes" id="UP000321261"/>
    </source>
</evidence>
<evidence type="ECO:0000256" key="1">
    <source>
        <dbReference type="SAM" id="MobiDB-lite"/>
    </source>
</evidence>
<dbReference type="EMBL" id="VIWU01000001">
    <property type="protein sequence ID" value="TWF74722.1"/>
    <property type="molecule type" value="Genomic_DNA"/>
</dbReference>
<feature type="region of interest" description="Disordered" evidence="1">
    <location>
        <begin position="1"/>
        <end position="23"/>
    </location>
</feature>
<dbReference type="GO" id="GO:0008237">
    <property type="term" value="F:metallopeptidase activity"/>
    <property type="evidence" value="ECO:0007669"/>
    <property type="project" value="InterPro"/>
</dbReference>
<proteinExistence type="predicted"/>
<dbReference type="InterPro" id="IPR024079">
    <property type="entry name" value="MetalloPept_cat_dom_sf"/>
</dbReference>